<protein>
    <submittedName>
        <fullName evidence="1">Uncharacterized protein</fullName>
    </submittedName>
</protein>
<reference evidence="1 2" key="1">
    <citation type="submission" date="2019-07" db="EMBL/GenBank/DDBJ databases">
        <authorList>
            <person name="Park Y.J."/>
            <person name="Jeong S.E."/>
            <person name="Jung H.S."/>
        </authorList>
    </citation>
    <scope>NUCLEOTIDE SEQUENCE [LARGE SCALE GENOMIC DNA]</scope>
    <source>
        <strain evidence="2">P16(2019)</strain>
    </source>
</reference>
<dbReference type="EMBL" id="VLXZ01000005">
    <property type="protein sequence ID" value="TSB46778.1"/>
    <property type="molecule type" value="Genomic_DNA"/>
</dbReference>
<organism evidence="1 2">
    <name type="scientific">Alkalicoccobacillus porphyridii</name>
    <dbReference type="NCBI Taxonomy" id="2597270"/>
    <lineage>
        <taxon>Bacteria</taxon>
        <taxon>Bacillati</taxon>
        <taxon>Bacillota</taxon>
        <taxon>Bacilli</taxon>
        <taxon>Bacillales</taxon>
        <taxon>Bacillaceae</taxon>
        <taxon>Alkalicoccobacillus</taxon>
    </lineage>
</organism>
<gene>
    <name evidence="1" type="ORF">FN960_10570</name>
</gene>
<dbReference type="Proteomes" id="UP000318521">
    <property type="component" value="Unassembled WGS sequence"/>
</dbReference>
<keyword evidence="2" id="KW-1185">Reference proteome</keyword>
<evidence type="ECO:0000313" key="2">
    <source>
        <dbReference type="Proteomes" id="UP000318521"/>
    </source>
</evidence>
<accession>A0A553ZZA9</accession>
<sequence length="110" mass="12227">MAKKWMIQLGLFFIAVLLGAMFGIQYINERMDISHPAPLEQTAADHIVAPTHPESTRVDLVAKQEQTNEENHNFFSEAAISSASGLENVSRGMLNRLIYAIDVGLNGREE</sequence>
<comment type="caution">
    <text evidence="1">The sequence shown here is derived from an EMBL/GenBank/DDBJ whole genome shotgun (WGS) entry which is preliminary data.</text>
</comment>
<name>A0A553ZZA9_9BACI</name>
<proteinExistence type="predicted"/>
<dbReference type="AlphaFoldDB" id="A0A553ZZA9"/>
<evidence type="ECO:0000313" key="1">
    <source>
        <dbReference type="EMBL" id="TSB46778.1"/>
    </source>
</evidence>
<dbReference type="RefSeq" id="WP_143848671.1">
    <property type="nucleotide sequence ID" value="NZ_VLXZ01000005.1"/>
</dbReference>